<evidence type="ECO:0000313" key="1">
    <source>
        <dbReference type="EMBL" id="KAJ7989473.1"/>
    </source>
</evidence>
<sequence length="588" mass="64617">MDDAKDCFLLPQTMGSPCTDNTYSEDSSDSTEEMSVNTKPVLSLAELAAAYGQSVRSTVDMSSDDSDVIEVPITNENKSISSFLVGHQEEERLTGESSNTVEKSPSPQPRILRPIVTAQRPLSNVICHNSKIHDKNISRILQKCNSGNAADSKERSCSSEDESWLQPTVHLYRCVVDSDDSDVGHSAVRLKPSQSLGSSRTPRSPLATESRPKSSYRKNVHQESTVHSSLSTQGSRTKPKPPQRSPVKEPRALSSSKAAASKTKNVKRQRKKKQKNVGSSSLFAPQEPEIKLKYANFKHDKRDSRSEDFSPFVHIEQREYLACTVVNYQQEVNDVRENQKQQKLPTGAVSLSGVVPKTSCYRLGRLSSRSKCQPLMMCSLCGGCANAVGLGDLHGPYYPNEPAVQEHCKQQAQKEDQIASEPSVDSKTGLCAQVEENGLRGPCNGPEIDTVDEDCCIIVSDCESSPLPSAKKFRTNGVADSHSPPSVPHNTNERWIHEDCGIWSTDVFLVKGKLYGLEEAVSLAQETVCSTCHATGATMGCIQKGCPNKYHYTCALESGCVLNEENFSMRCPTHKNKTFKGVYMTNTR</sequence>
<accession>A0ACC2FDP5</accession>
<protein>
    <submittedName>
        <fullName evidence="1">Uncharacterized protein</fullName>
    </submittedName>
</protein>
<organism evidence="1 2">
    <name type="scientific">Dallia pectoralis</name>
    <name type="common">Alaska blackfish</name>
    <dbReference type="NCBI Taxonomy" id="75939"/>
    <lineage>
        <taxon>Eukaryota</taxon>
        <taxon>Metazoa</taxon>
        <taxon>Chordata</taxon>
        <taxon>Craniata</taxon>
        <taxon>Vertebrata</taxon>
        <taxon>Euteleostomi</taxon>
        <taxon>Actinopterygii</taxon>
        <taxon>Neopterygii</taxon>
        <taxon>Teleostei</taxon>
        <taxon>Protacanthopterygii</taxon>
        <taxon>Esociformes</taxon>
        <taxon>Umbridae</taxon>
        <taxon>Dallia</taxon>
    </lineage>
</organism>
<evidence type="ECO:0000313" key="2">
    <source>
        <dbReference type="Proteomes" id="UP001157502"/>
    </source>
</evidence>
<reference evidence="1" key="1">
    <citation type="submission" date="2021-05" db="EMBL/GenBank/DDBJ databases">
        <authorList>
            <person name="Pan Q."/>
            <person name="Jouanno E."/>
            <person name="Zahm M."/>
            <person name="Klopp C."/>
            <person name="Cabau C."/>
            <person name="Louis A."/>
            <person name="Berthelot C."/>
            <person name="Parey E."/>
            <person name="Roest Crollius H."/>
            <person name="Montfort J."/>
            <person name="Robinson-Rechavi M."/>
            <person name="Bouchez O."/>
            <person name="Lampietro C."/>
            <person name="Lopez Roques C."/>
            <person name="Donnadieu C."/>
            <person name="Postlethwait J."/>
            <person name="Bobe J."/>
            <person name="Dillon D."/>
            <person name="Chandos A."/>
            <person name="von Hippel F."/>
            <person name="Guiguen Y."/>
        </authorList>
    </citation>
    <scope>NUCLEOTIDE SEQUENCE</scope>
    <source>
        <strain evidence="1">YG-Jan2019</strain>
    </source>
</reference>
<name>A0ACC2FDP5_DALPE</name>
<keyword evidence="2" id="KW-1185">Reference proteome</keyword>
<dbReference type="EMBL" id="CM055756">
    <property type="protein sequence ID" value="KAJ7989473.1"/>
    <property type="molecule type" value="Genomic_DNA"/>
</dbReference>
<gene>
    <name evidence="1" type="ORF">DPEC_G00304910</name>
</gene>
<proteinExistence type="predicted"/>
<comment type="caution">
    <text evidence="1">The sequence shown here is derived from an EMBL/GenBank/DDBJ whole genome shotgun (WGS) entry which is preliminary data.</text>
</comment>
<dbReference type="Proteomes" id="UP001157502">
    <property type="component" value="Chromosome 29"/>
</dbReference>